<proteinExistence type="predicted"/>
<accession>A0A372GBE5</accession>
<sequence>MTQMTQNCAELLRLTAGTLGEVTDEQTARTRLAGRIGTDESAYEEFGRACRFESPYVASWVHGPGEKCPYLSLELAAAELDDDRYRATLADIVLSTSTAIPYDYRALAADELLRFGPGPFTGDLEEAVDSYEPLGHRTTETKLGVTTDGIDHLFEIPDTAAGRIDVLTAASRAKTLESRFLLARRVLGRAPRAEAPASEAERLILDDAGTGMISPSDYLVPWDQEFPGADGAAALTLAELMRIVLLCPEFKLPDARVRPVLVDFYRSVLRISGRSIIGLSAGVFHVEHGTLTTPSYYYQGRDAILGKGLVIDCVGGAILQSGSFLGGGFMPILIHTHKHIRKSGEAGASERKRILPCIFVAEEGARFPMDAIGLFETVDYLGKDTPHEGIRALPLNE</sequence>
<dbReference type="OrthoDB" id="3447494at2"/>
<comment type="caution">
    <text evidence="1">The sequence shown here is derived from an EMBL/GenBank/DDBJ whole genome shotgun (WGS) entry which is preliminary data.</text>
</comment>
<evidence type="ECO:0000313" key="2">
    <source>
        <dbReference type="Proteomes" id="UP000262882"/>
    </source>
</evidence>
<dbReference type="RefSeq" id="WP_117402778.1">
    <property type="nucleotide sequence ID" value="NZ_QVNQ01000009.1"/>
</dbReference>
<keyword evidence="2" id="KW-1185">Reference proteome</keyword>
<evidence type="ECO:0000313" key="1">
    <source>
        <dbReference type="EMBL" id="RFS82439.1"/>
    </source>
</evidence>
<dbReference type="EMBL" id="QVNQ01000009">
    <property type="protein sequence ID" value="RFS82439.1"/>
    <property type="molecule type" value="Genomic_DNA"/>
</dbReference>
<gene>
    <name evidence="1" type="ORF">D0T12_26940</name>
</gene>
<organism evidence="1 2">
    <name type="scientific">Actinomadura spongiicola</name>
    <dbReference type="NCBI Taxonomy" id="2303421"/>
    <lineage>
        <taxon>Bacteria</taxon>
        <taxon>Bacillati</taxon>
        <taxon>Actinomycetota</taxon>
        <taxon>Actinomycetes</taxon>
        <taxon>Streptosporangiales</taxon>
        <taxon>Thermomonosporaceae</taxon>
        <taxon>Actinomadura</taxon>
    </lineage>
</organism>
<dbReference type="AlphaFoldDB" id="A0A372GBE5"/>
<protein>
    <submittedName>
        <fullName evidence="1">Uncharacterized protein</fullName>
    </submittedName>
</protein>
<name>A0A372GBE5_9ACTN</name>
<reference evidence="1 2" key="1">
    <citation type="submission" date="2018-08" db="EMBL/GenBank/DDBJ databases">
        <title>Actinomadura spongicola sp. nov., isolated from marine sponge Leucetta chagosensis.</title>
        <authorList>
            <person name="Li L."/>
            <person name="Lin H.W."/>
        </authorList>
    </citation>
    <scope>NUCLEOTIDE SEQUENCE [LARGE SCALE GENOMIC DNA]</scope>
    <source>
        <strain evidence="1 2">LHW52907</strain>
    </source>
</reference>
<dbReference type="Proteomes" id="UP000262882">
    <property type="component" value="Unassembled WGS sequence"/>
</dbReference>